<evidence type="ECO:0000313" key="1">
    <source>
        <dbReference type="Proteomes" id="UP000887574"/>
    </source>
</evidence>
<dbReference type="PANTHER" id="PTHR34825">
    <property type="entry name" value="CONSERVED PROTEIN, WITH A WEAK D-GALACTARATE DEHYDRATASE/ALTRONATE HYDROLASE DOMAIN"/>
    <property type="match status" value="1"/>
</dbReference>
<dbReference type="Proteomes" id="UP000887574">
    <property type="component" value="Unplaced"/>
</dbReference>
<protein>
    <submittedName>
        <fullName evidence="2">AAA-ATPase-like domain-containing protein</fullName>
    </submittedName>
</protein>
<dbReference type="WBParaSite" id="jg12634">
    <property type="protein sequence ID" value="jg12634"/>
    <property type="gene ID" value="jg12634"/>
</dbReference>
<dbReference type="PANTHER" id="PTHR34825:SF1">
    <property type="entry name" value="AAA-ATPASE-LIKE DOMAIN-CONTAINING PROTEIN"/>
    <property type="match status" value="1"/>
</dbReference>
<organism evidence="1 2">
    <name type="scientific">Ditylenchus dipsaci</name>
    <dbReference type="NCBI Taxonomy" id="166011"/>
    <lineage>
        <taxon>Eukaryota</taxon>
        <taxon>Metazoa</taxon>
        <taxon>Ecdysozoa</taxon>
        <taxon>Nematoda</taxon>
        <taxon>Chromadorea</taxon>
        <taxon>Rhabditida</taxon>
        <taxon>Tylenchina</taxon>
        <taxon>Tylenchomorpha</taxon>
        <taxon>Sphaerularioidea</taxon>
        <taxon>Anguinidae</taxon>
        <taxon>Anguininae</taxon>
        <taxon>Ditylenchus</taxon>
    </lineage>
</organism>
<reference evidence="2" key="1">
    <citation type="submission" date="2022-11" db="UniProtKB">
        <authorList>
            <consortium name="WormBaseParasite"/>
        </authorList>
    </citation>
    <scope>IDENTIFICATION</scope>
</reference>
<keyword evidence="1" id="KW-1185">Reference proteome</keyword>
<evidence type="ECO:0000313" key="2">
    <source>
        <dbReference type="WBParaSite" id="jg12634"/>
    </source>
</evidence>
<accession>A0A915CU13</accession>
<dbReference type="AlphaFoldDB" id="A0A915CU13"/>
<sequence length="822" mass="93984">MDAEHQEQWWTEVATTKQLSQVRWEVIKKRQDVWPTLPPIPWGSTVAVDPRLPQKMDNQTGVQSTGERVGGKAICVKLPGRLKHKLSLKKWSSAPNVTQTDEQEVGTSRKKTCTKYNHIRVVNNERAVIGTDVRSYESLLDKSTAVVDKTEFSLALLGIKPYDLPIYIHDVTLITSPRRTGKTMLLGSHRFFIEMPVPELNDLNFYAKIKKIQALLRVPKEAVEPEKQGRLDYLIKCIERHLLRFRTRQEYDHKFFKIFESTIGELQLCSEVESQLIETFRLIGECHDSTMTHNDDGQCRPIENRRARMLKDGGFRVTSNKAFGDYCGSFPVIWLDFFQCGGPTYDICLNTLKEKIRLEFCRHTYLRDYLVQHDPLLLNIFDSYVSGNFDEAALVSSVTFLSEILYNVFAKKVVIILDEYDYPLNHMVSSIQVRKPPASSGLSNLFKQTFLASPSPPEPEVNAEEFDNFKHFYDRFFAACFKSNTFFHHSVIAGTLPHALGEMSSLGISAHSIAESDYSKFLMLSEEELMELCHFYGLVDPDRQLAAKAMYDGYVVKVEQEYCQMYNTSSVVKYLNRQPRPQVEVTLPSFFSEGNKMSQFDSAFNSDAMAFTFLQLLEAMDGEAATTTTIAQYCSIGPGKSLYPYDIKQLKKAETKDIKWLNKDDGERFLRLLFYSGYLTMAIEKPRDVSDCINLRIPNKELSTEFRGRCTTFSSAYPKRSALGEDFLVATQILAKIQPPGESAKKCDVFVYHKPTNCASILELKWNRSNGTEEALKQCEDKNYAQIFGDMEQQLDVVFKQKSFIAASLSPNMNVQMKNRVL</sequence>
<name>A0A915CU13_9BILA</name>
<proteinExistence type="predicted"/>